<organism evidence="2">
    <name type="scientific">uncultured bacterium A1Q1_fos_25</name>
    <dbReference type="NCBI Taxonomy" id="1256569"/>
    <lineage>
        <taxon>Bacteria</taxon>
        <taxon>environmental samples</taxon>
    </lineage>
</organism>
<reference evidence="2" key="1">
    <citation type="submission" date="2012-09" db="EMBL/GenBank/DDBJ databases">
        <title>Metagenomic Characterization of a Microbial Community in Wastewater Detects High Levels of Antibiotic Resistance.</title>
        <authorList>
            <person name="Abrams M."/>
            <person name="Caldwell A."/>
            <person name="Vandaei E."/>
            <person name="Lee W."/>
            <person name="Perrott J."/>
            <person name="Khan S.Y."/>
            <person name="Ta J."/>
            <person name="Romero D."/>
            <person name="Nguyen V."/>
            <person name="Pourmand N."/>
            <person name="Ouverney C.C."/>
        </authorList>
    </citation>
    <scope>NUCLEOTIDE SEQUENCE</scope>
</reference>
<sequence length="98" mass="10851">MERVASDPLTGVSIPLTESDNAICRNVTRELYAAFRTAGREKDYKTQNDIGKTIAALVRARHQIAPPKTNRGPLKTYTVEASPDSWPDPPKEAKEAKE</sequence>
<evidence type="ECO:0000313" key="2">
    <source>
        <dbReference type="EMBL" id="AGC71905.1"/>
    </source>
</evidence>
<dbReference type="AlphaFoldDB" id="L7W0C5"/>
<feature type="compositionally biased region" description="Basic and acidic residues" evidence="1">
    <location>
        <begin position="89"/>
        <end position="98"/>
    </location>
</feature>
<protein>
    <submittedName>
        <fullName evidence="2">Uncharacterized protein</fullName>
    </submittedName>
</protein>
<dbReference type="EMBL" id="JX649887">
    <property type="protein sequence ID" value="AGC71905.1"/>
    <property type="molecule type" value="Genomic_DNA"/>
</dbReference>
<name>L7W0C5_9BACT</name>
<evidence type="ECO:0000256" key="1">
    <source>
        <dbReference type="SAM" id="MobiDB-lite"/>
    </source>
</evidence>
<feature type="region of interest" description="Disordered" evidence="1">
    <location>
        <begin position="66"/>
        <end position="98"/>
    </location>
</feature>
<proteinExistence type="predicted"/>
<accession>L7W0C5</accession>